<dbReference type="AlphaFoldDB" id="A0A160VBF8"/>
<accession>A0A160VBF8</accession>
<name>A0A160VBF8_9ZZZZ</name>
<proteinExistence type="predicted"/>
<reference evidence="1" key="1">
    <citation type="submission" date="2015-10" db="EMBL/GenBank/DDBJ databases">
        <authorList>
            <person name="Gilbert D.G."/>
        </authorList>
    </citation>
    <scope>NUCLEOTIDE SEQUENCE</scope>
</reference>
<dbReference type="EMBL" id="FAXA01000440">
    <property type="protein sequence ID" value="CUV03584.1"/>
    <property type="molecule type" value="Genomic_DNA"/>
</dbReference>
<evidence type="ECO:0000313" key="1">
    <source>
        <dbReference type="EMBL" id="CUV03584.1"/>
    </source>
</evidence>
<organism evidence="1">
    <name type="scientific">hydrothermal vent metagenome</name>
    <dbReference type="NCBI Taxonomy" id="652676"/>
    <lineage>
        <taxon>unclassified sequences</taxon>
        <taxon>metagenomes</taxon>
        <taxon>ecological metagenomes</taxon>
    </lineage>
</organism>
<protein>
    <submittedName>
        <fullName evidence="1">Uncharacterized protein</fullName>
    </submittedName>
</protein>
<sequence length="149" mass="15908">MGIVRVDAITPEFVEVVSRASADADNHPSSADVVDEGDLLGEPDGVVQGHLGDGKAYLDLLGPGGDGRGESHRVDVNASAVEVVLRQPDGVEPQLVGQDRFFQRLFDHAEVVVRGFTLWKEEVAELHGISLKSGWLPVKVSGESNAVSR</sequence>
<gene>
    <name evidence="1" type="ORF">MGWOODY_Clf2802</name>
</gene>